<dbReference type="Proteomes" id="UP001266305">
    <property type="component" value="Unassembled WGS sequence"/>
</dbReference>
<evidence type="ECO:0000313" key="1">
    <source>
        <dbReference type="EMBL" id="KAK2117657.1"/>
    </source>
</evidence>
<sequence length="68" mass="7666">MSENAENNTDEKEPCEMVPVECRVNFSQAVAEWAPPFAQLLWCLLQCHIPSHQVVPTWSRLSPGNVAE</sequence>
<organism evidence="1 2">
    <name type="scientific">Saguinus oedipus</name>
    <name type="common">Cotton-top tamarin</name>
    <name type="synonym">Oedipomidas oedipus</name>
    <dbReference type="NCBI Taxonomy" id="9490"/>
    <lineage>
        <taxon>Eukaryota</taxon>
        <taxon>Metazoa</taxon>
        <taxon>Chordata</taxon>
        <taxon>Craniata</taxon>
        <taxon>Vertebrata</taxon>
        <taxon>Euteleostomi</taxon>
        <taxon>Mammalia</taxon>
        <taxon>Eutheria</taxon>
        <taxon>Euarchontoglires</taxon>
        <taxon>Primates</taxon>
        <taxon>Haplorrhini</taxon>
        <taxon>Platyrrhini</taxon>
        <taxon>Cebidae</taxon>
        <taxon>Callitrichinae</taxon>
        <taxon>Saguinus</taxon>
    </lineage>
</organism>
<protein>
    <submittedName>
        <fullName evidence="1">Uncharacterized protein</fullName>
    </submittedName>
</protein>
<dbReference type="EMBL" id="JASSZA010000002">
    <property type="protein sequence ID" value="KAK2117657.1"/>
    <property type="molecule type" value="Genomic_DNA"/>
</dbReference>
<proteinExistence type="predicted"/>
<accession>A0ABQ9W7Q6</accession>
<name>A0ABQ9W7Q6_SAGOE</name>
<reference evidence="1 2" key="1">
    <citation type="submission" date="2023-05" db="EMBL/GenBank/DDBJ databases">
        <title>B98-5 Cell Line De Novo Hybrid Assembly: An Optical Mapping Approach.</title>
        <authorList>
            <person name="Kananen K."/>
            <person name="Auerbach J.A."/>
            <person name="Kautto E."/>
            <person name="Blachly J.S."/>
        </authorList>
    </citation>
    <scope>NUCLEOTIDE SEQUENCE [LARGE SCALE GENOMIC DNA]</scope>
    <source>
        <strain evidence="1">B95-8</strain>
        <tissue evidence="1">Cell line</tissue>
    </source>
</reference>
<comment type="caution">
    <text evidence="1">The sequence shown here is derived from an EMBL/GenBank/DDBJ whole genome shotgun (WGS) entry which is preliminary data.</text>
</comment>
<gene>
    <name evidence="1" type="ORF">P7K49_004543</name>
</gene>
<evidence type="ECO:0000313" key="2">
    <source>
        <dbReference type="Proteomes" id="UP001266305"/>
    </source>
</evidence>
<keyword evidence="2" id="KW-1185">Reference proteome</keyword>